<evidence type="ECO:0000313" key="2">
    <source>
        <dbReference type="EMBL" id="KLO19027.1"/>
    </source>
</evidence>
<evidence type="ECO:0000313" key="3">
    <source>
        <dbReference type="Proteomes" id="UP000053477"/>
    </source>
</evidence>
<proteinExistence type="predicted"/>
<accession>A0A0H2S4H5</accession>
<reference evidence="2 3" key="1">
    <citation type="submission" date="2015-04" db="EMBL/GenBank/DDBJ databases">
        <title>Complete genome sequence of Schizopora paradoxa KUC8140, a cosmopolitan wood degrader in East Asia.</title>
        <authorList>
            <consortium name="DOE Joint Genome Institute"/>
            <person name="Min B."/>
            <person name="Park H."/>
            <person name="Jang Y."/>
            <person name="Kim J.-J."/>
            <person name="Kim K.H."/>
            <person name="Pangilinan J."/>
            <person name="Lipzen A."/>
            <person name="Riley R."/>
            <person name="Grigoriev I.V."/>
            <person name="Spatafora J.W."/>
            <person name="Choi I.-G."/>
        </authorList>
    </citation>
    <scope>NUCLEOTIDE SEQUENCE [LARGE SCALE GENOMIC DNA]</scope>
    <source>
        <strain evidence="2 3">KUC8140</strain>
    </source>
</reference>
<dbReference type="InParanoid" id="A0A0H2S4H5"/>
<keyword evidence="3" id="KW-1185">Reference proteome</keyword>
<dbReference type="OrthoDB" id="8117402at2759"/>
<organism evidence="2 3">
    <name type="scientific">Schizopora paradoxa</name>
    <dbReference type="NCBI Taxonomy" id="27342"/>
    <lineage>
        <taxon>Eukaryota</taxon>
        <taxon>Fungi</taxon>
        <taxon>Dikarya</taxon>
        <taxon>Basidiomycota</taxon>
        <taxon>Agaricomycotina</taxon>
        <taxon>Agaricomycetes</taxon>
        <taxon>Hymenochaetales</taxon>
        <taxon>Schizoporaceae</taxon>
        <taxon>Schizopora</taxon>
    </lineage>
</organism>
<sequence>MAYCARAGLGVRMGRDVLCRASIEGAGKERTASHRWIDRGESELDSSLAGFDPIHFVTLDSDYGFVRDTSALQCGPPSTITVSSESAYDSVGGQPESLYNYTETSYSPSTSTWISSAPWTSSALVTAPPRPYWWYACRVLIAPCGGDAVGNTTGLEVLGNATHGFETTKCVSSDGVSSPDAIATGGTDPLHPSEALDLAPS</sequence>
<dbReference type="AlphaFoldDB" id="A0A0H2S4H5"/>
<name>A0A0H2S4H5_9AGAM</name>
<feature type="region of interest" description="Disordered" evidence="1">
    <location>
        <begin position="172"/>
        <end position="201"/>
    </location>
</feature>
<evidence type="ECO:0000256" key="1">
    <source>
        <dbReference type="SAM" id="MobiDB-lite"/>
    </source>
</evidence>
<dbReference type="STRING" id="27342.A0A0H2S4H5"/>
<protein>
    <submittedName>
        <fullName evidence="2">Uncharacterized protein</fullName>
    </submittedName>
</protein>
<gene>
    <name evidence="2" type="ORF">SCHPADRAFT_935624</name>
</gene>
<dbReference type="EMBL" id="KQ085889">
    <property type="protein sequence ID" value="KLO19027.1"/>
    <property type="molecule type" value="Genomic_DNA"/>
</dbReference>
<dbReference type="Proteomes" id="UP000053477">
    <property type="component" value="Unassembled WGS sequence"/>
</dbReference>